<evidence type="ECO:0000256" key="4">
    <source>
        <dbReference type="ARBA" id="ARBA00022989"/>
    </source>
</evidence>
<feature type="domain" description="ABC3 transporter permease C-terminal" evidence="8">
    <location>
        <begin position="694"/>
        <end position="798"/>
    </location>
</feature>
<feature type="transmembrane region" description="Helical" evidence="7">
    <location>
        <begin position="405"/>
        <end position="427"/>
    </location>
</feature>
<name>A0A371PGB5_9BACL</name>
<gene>
    <name evidence="9" type="ORF">DX130_18175</name>
</gene>
<feature type="transmembrane region" description="Helical" evidence="7">
    <location>
        <begin position="780"/>
        <end position="802"/>
    </location>
</feature>
<evidence type="ECO:0000259" key="8">
    <source>
        <dbReference type="Pfam" id="PF02687"/>
    </source>
</evidence>
<comment type="subcellular location">
    <subcellularLocation>
        <location evidence="1">Cell membrane</location>
        <topology evidence="1">Multi-pass membrane protein</topology>
    </subcellularLocation>
</comment>
<evidence type="ECO:0000256" key="2">
    <source>
        <dbReference type="ARBA" id="ARBA00022475"/>
    </source>
</evidence>
<evidence type="ECO:0000256" key="7">
    <source>
        <dbReference type="SAM" id="Phobius"/>
    </source>
</evidence>
<protein>
    <recommendedName>
        <fullName evidence="8">ABC3 transporter permease C-terminal domain-containing protein</fullName>
    </recommendedName>
</protein>
<keyword evidence="2" id="KW-1003">Cell membrane</keyword>
<keyword evidence="3 7" id="KW-0812">Transmembrane</keyword>
<feature type="transmembrane region" description="Helical" evidence="7">
    <location>
        <begin position="688"/>
        <end position="716"/>
    </location>
</feature>
<evidence type="ECO:0000313" key="9">
    <source>
        <dbReference type="EMBL" id="REK74440.1"/>
    </source>
</evidence>
<dbReference type="GO" id="GO:0005886">
    <property type="term" value="C:plasma membrane"/>
    <property type="evidence" value="ECO:0007669"/>
    <property type="project" value="UniProtKB-SubCell"/>
</dbReference>
<dbReference type="PANTHER" id="PTHR30572:SF4">
    <property type="entry name" value="ABC TRANSPORTER PERMEASE YTRF"/>
    <property type="match status" value="1"/>
</dbReference>
<dbReference type="InterPro" id="IPR050250">
    <property type="entry name" value="Macrolide_Exporter_MacB"/>
</dbReference>
<dbReference type="AlphaFoldDB" id="A0A371PGB5"/>
<feature type="transmembrane region" description="Helical" evidence="7">
    <location>
        <begin position="330"/>
        <end position="349"/>
    </location>
</feature>
<feature type="transmembrane region" description="Helical" evidence="7">
    <location>
        <begin position="236"/>
        <end position="264"/>
    </location>
</feature>
<dbReference type="InterPro" id="IPR003838">
    <property type="entry name" value="ABC3_permease_C"/>
</dbReference>
<accession>A0A371PGB5</accession>
<keyword evidence="4 7" id="KW-1133">Transmembrane helix</keyword>
<feature type="domain" description="ABC3 transporter permease C-terminal" evidence="8">
    <location>
        <begin position="242"/>
        <end position="345"/>
    </location>
</feature>
<evidence type="ECO:0000313" key="10">
    <source>
        <dbReference type="Proteomes" id="UP000261905"/>
    </source>
</evidence>
<feature type="transmembrane region" description="Helical" evidence="7">
    <location>
        <begin position="737"/>
        <end position="760"/>
    </location>
</feature>
<dbReference type="GO" id="GO:0022857">
    <property type="term" value="F:transmembrane transporter activity"/>
    <property type="evidence" value="ECO:0007669"/>
    <property type="project" value="TreeGrafter"/>
</dbReference>
<dbReference type="OrthoDB" id="2425574at2"/>
<reference evidence="9 10" key="1">
    <citation type="submission" date="2018-08" db="EMBL/GenBank/DDBJ databases">
        <title>Paenibacillus sp. M4BSY-1, whole genome shotgun sequence.</title>
        <authorList>
            <person name="Tuo L."/>
        </authorList>
    </citation>
    <scope>NUCLEOTIDE SEQUENCE [LARGE SCALE GENOMIC DNA]</scope>
    <source>
        <strain evidence="9 10">M4BSY-1</strain>
    </source>
</reference>
<feature type="transmembrane region" description="Helical" evidence="7">
    <location>
        <begin position="382"/>
        <end position="399"/>
    </location>
</feature>
<evidence type="ECO:0000256" key="6">
    <source>
        <dbReference type="ARBA" id="ARBA00038076"/>
    </source>
</evidence>
<dbReference type="Pfam" id="PF02687">
    <property type="entry name" value="FtsX"/>
    <property type="match status" value="2"/>
</dbReference>
<dbReference type="PANTHER" id="PTHR30572">
    <property type="entry name" value="MEMBRANE COMPONENT OF TRANSPORTER-RELATED"/>
    <property type="match status" value="1"/>
</dbReference>
<organism evidence="9 10">
    <name type="scientific">Paenibacillus paeoniae</name>
    <dbReference type="NCBI Taxonomy" id="2292705"/>
    <lineage>
        <taxon>Bacteria</taxon>
        <taxon>Bacillati</taxon>
        <taxon>Bacillota</taxon>
        <taxon>Bacilli</taxon>
        <taxon>Bacillales</taxon>
        <taxon>Paenibacillaceae</taxon>
        <taxon>Paenibacillus</taxon>
    </lineage>
</organism>
<dbReference type="Proteomes" id="UP000261905">
    <property type="component" value="Unassembled WGS sequence"/>
</dbReference>
<evidence type="ECO:0000256" key="1">
    <source>
        <dbReference type="ARBA" id="ARBA00004651"/>
    </source>
</evidence>
<evidence type="ECO:0000256" key="3">
    <source>
        <dbReference type="ARBA" id="ARBA00022692"/>
    </source>
</evidence>
<comment type="similarity">
    <text evidence="6">Belongs to the ABC-4 integral membrane protein family.</text>
</comment>
<feature type="transmembrane region" description="Helical" evidence="7">
    <location>
        <begin position="291"/>
        <end position="310"/>
    </location>
</feature>
<evidence type="ECO:0000256" key="5">
    <source>
        <dbReference type="ARBA" id="ARBA00023136"/>
    </source>
</evidence>
<keyword evidence="10" id="KW-1185">Reference proteome</keyword>
<sequence length="814" mass="90147">MFTMRSIAMKLFRAAWAHVSTSVSIIAISICLIMTMSLYIWNANAKMKEEIHAQFGYADLTIGYNLDQEKTLTAGLLEHIGSRQGVGEISPVSLTHTTVDHMKTVYTLGVENDDLVKSRYHFASDLKLNEVIISEGLAKVLKKEIGDSVLVHNETFVIKEILPTMKSAESMSFVLLPNSIVKGWMPYANDETQGLFALITADHPSALGIELKQLDGSLRVDITSNEGFVKQNLQSLMVFILVLSVFILIITGMLLLSTFQLLFYKLKEQLMVLRSLGASSRQIGRMINTQLSVIVLLGVLLGTAAGVLIIKIWLPQLVSLLSLPIAKNNFPAILVLAIAIASFCFLQLFTKSQVKKAMGLLPLQMASDNEEVSLKWTAWKKILVSVMTILSLLCLLIGQSTDNGALLIIVGSLLLCGVVLLLIPLVFKALLHLTLQPVRALLGKEVYMAFQQLLPQIKRNSTVVLSLIGLMVILIFGSSLFKTVQFNDQSYINERFKTSIILKNQMIDSSITPSIVEEIENLPSVTYAYTKSYIHGLHFTHNGNRVYGDYAAIDVAKYSERGLIKPVVGDLTNGVIITEPFAKKHHLSLGDSLMEFSDTTSLVPSSAGTYQVLAIIPEPLNYVGVYIDLSSTMAKQVPQMIAEVMVETADTPQAIAQLQDILQRYPTFLLSDKETLINQSNEMFYQRWSLFVAVFMVLISATSLGVIQTLLHTIYVKRNDYAIQRLIGLSPNGLMKLILTQVLSFVLYGLTTGTILGLMLTRLLAFIDSEAAYVFDFSTLLTVSLVLILSILCVFTAQGYWISRSKLSIEMKNI</sequence>
<dbReference type="RefSeq" id="WP_116047755.1">
    <property type="nucleotide sequence ID" value="NZ_QUBQ01000003.1"/>
</dbReference>
<dbReference type="EMBL" id="QUBQ01000003">
    <property type="protein sequence ID" value="REK74440.1"/>
    <property type="molecule type" value="Genomic_DNA"/>
</dbReference>
<feature type="transmembrane region" description="Helical" evidence="7">
    <location>
        <begin position="462"/>
        <end position="481"/>
    </location>
</feature>
<proteinExistence type="inferred from homology"/>
<comment type="caution">
    <text evidence="9">The sequence shown here is derived from an EMBL/GenBank/DDBJ whole genome shotgun (WGS) entry which is preliminary data.</text>
</comment>
<feature type="transmembrane region" description="Helical" evidence="7">
    <location>
        <begin position="21"/>
        <end position="41"/>
    </location>
</feature>
<keyword evidence="5 7" id="KW-0472">Membrane</keyword>